<dbReference type="SUPFAM" id="SSF109854">
    <property type="entry name" value="DinB/YfiT-like putative metalloenzymes"/>
    <property type="match status" value="1"/>
</dbReference>
<dbReference type="Gene3D" id="1.20.120.450">
    <property type="entry name" value="dinb family like domain"/>
    <property type="match status" value="1"/>
</dbReference>
<dbReference type="EMBL" id="BOOJ01000027">
    <property type="protein sequence ID" value="GIH92276.1"/>
    <property type="molecule type" value="Genomic_DNA"/>
</dbReference>
<protein>
    <recommendedName>
        <fullName evidence="4">DUF664 domain-containing protein</fullName>
    </recommendedName>
</protein>
<dbReference type="InterPro" id="IPR007061">
    <property type="entry name" value="MST-like"/>
</dbReference>
<dbReference type="AlphaFoldDB" id="A0A8J3SCR3"/>
<gene>
    <name evidence="2" type="ORF">Psi01_29060</name>
</gene>
<evidence type="ECO:0000313" key="2">
    <source>
        <dbReference type="EMBL" id="GIH92276.1"/>
    </source>
</evidence>
<evidence type="ECO:0000313" key="3">
    <source>
        <dbReference type="Proteomes" id="UP000619788"/>
    </source>
</evidence>
<feature type="region of interest" description="Disordered" evidence="1">
    <location>
        <begin position="80"/>
        <end position="110"/>
    </location>
</feature>
<dbReference type="Proteomes" id="UP000619788">
    <property type="component" value="Unassembled WGS sequence"/>
</dbReference>
<keyword evidence="3" id="KW-1185">Reference proteome</keyword>
<evidence type="ECO:0008006" key="4">
    <source>
        <dbReference type="Google" id="ProtNLM"/>
    </source>
</evidence>
<name>A0A8J3SCR3_9ACTN</name>
<comment type="caution">
    <text evidence="2">The sequence shown here is derived from an EMBL/GenBank/DDBJ whole genome shotgun (WGS) entry which is preliminary data.</text>
</comment>
<sequence>MDGTSMNGERADLLRALARHRGFLRQTVRGLTDEEAALRTTASELCLGGLIKHVAGTEAKWMRFAAGGAVVRAGRALVGAPGPAAHHRRDRPARRARRHHPRVPGRRQDHGLTARVRGAHRLWCAGPLWLRDRVRTGPPDGGDAGCRTTAGSTRS</sequence>
<feature type="region of interest" description="Disordered" evidence="1">
    <location>
        <begin position="135"/>
        <end position="155"/>
    </location>
</feature>
<proteinExistence type="predicted"/>
<organism evidence="2 3">
    <name type="scientific">Planobispora siamensis</name>
    <dbReference type="NCBI Taxonomy" id="936338"/>
    <lineage>
        <taxon>Bacteria</taxon>
        <taxon>Bacillati</taxon>
        <taxon>Actinomycetota</taxon>
        <taxon>Actinomycetes</taxon>
        <taxon>Streptosporangiales</taxon>
        <taxon>Streptosporangiaceae</taxon>
        <taxon>Planobispora</taxon>
    </lineage>
</organism>
<feature type="compositionally biased region" description="Basic residues" evidence="1">
    <location>
        <begin position="85"/>
        <end position="105"/>
    </location>
</feature>
<accession>A0A8J3SCR3</accession>
<reference evidence="2 3" key="1">
    <citation type="submission" date="2021-01" db="EMBL/GenBank/DDBJ databases">
        <title>Whole genome shotgun sequence of Planobispora siamensis NBRC 107568.</title>
        <authorList>
            <person name="Komaki H."/>
            <person name="Tamura T."/>
        </authorList>
    </citation>
    <scope>NUCLEOTIDE SEQUENCE [LARGE SCALE GENOMIC DNA]</scope>
    <source>
        <strain evidence="2 3">NBRC 107568</strain>
    </source>
</reference>
<evidence type="ECO:0000256" key="1">
    <source>
        <dbReference type="SAM" id="MobiDB-lite"/>
    </source>
</evidence>
<dbReference type="InterPro" id="IPR034660">
    <property type="entry name" value="DinB/YfiT-like"/>
</dbReference>
<dbReference type="Pfam" id="PF04978">
    <property type="entry name" value="MST"/>
    <property type="match status" value="1"/>
</dbReference>